<proteinExistence type="predicted"/>
<accession>A0A6A6QKW7</accession>
<name>A0A6A6QKW7_9PEZI</name>
<evidence type="ECO:0000313" key="1">
    <source>
        <dbReference type="EMBL" id="KAF2492630.1"/>
    </source>
</evidence>
<gene>
    <name evidence="1" type="ORF">BU16DRAFT_541442</name>
</gene>
<dbReference type="AlphaFoldDB" id="A0A6A6QKW7"/>
<evidence type="ECO:0000313" key="2">
    <source>
        <dbReference type="Proteomes" id="UP000799750"/>
    </source>
</evidence>
<protein>
    <submittedName>
        <fullName evidence="1">Uncharacterized protein</fullName>
    </submittedName>
</protein>
<keyword evidence="2" id="KW-1185">Reference proteome</keyword>
<sequence>MKLSSKSIEEVLSRFVGPYDTSEGMPVRVQTKNATLVPGLCQTNQQLREETLPWFINFFVHEETFVIAALDRLHHFEEWLTNNPEELGFGGIQHLELTDPDITKHCANPLGVRHETRLVKRCKDLRTLRLNYSSSGLPYGWRYLEMGLKSDISSHCDKLEEMLFVASGEDTEEAEDVAKWLGKKFREQGREVKTGVLTSDHYS</sequence>
<reference evidence="1" key="1">
    <citation type="journal article" date="2020" name="Stud. Mycol.">
        <title>101 Dothideomycetes genomes: a test case for predicting lifestyles and emergence of pathogens.</title>
        <authorList>
            <person name="Haridas S."/>
            <person name="Albert R."/>
            <person name="Binder M."/>
            <person name="Bloem J."/>
            <person name="Labutti K."/>
            <person name="Salamov A."/>
            <person name="Andreopoulos B."/>
            <person name="Baker S."/>
            <person name="Barry K."/>
            <person name="Bills G."/>
            <person name="Bluhm B."/>
            <person name="Cannon C."/>
            <person name="Castanera R."/>
            <person name="Culley D."/>
            <person name="Daum C."/>
            <person name="Ezra D."/>
            <person name="Gonzalez J."/>
            <person name="Henrissat B."/>
            <person name="Kuo A."/>
            <person name="Liang C."/>
            <person name="Lipzen A."/>
            <person name="Lutzoni F."/>
            <person name="Magnuson J."/>
            <person name="Mondo S."/>
            <person name="Nolan M."/>
            <person name="Ohm R."/>
            <person name="Pangilinan J."/>
            <person name="Park H.-J."/>
            <person name="Ramirez L."/>
            <person name="Alfaro M."/>
            <person name="Sun H."/>
            <person name="Tritt A."/>
            <person name="Yoshinaga Y."/>
            <person name="Zwiers L.-H."/>
            <person name="Turgeon B."/>
            <person name="Goodwin S."/>
            <person name="Spatafora J."/>
            <person name="Crous P."/>
            <person name="Grigoriev I."/>
        </authorList>
    </citation>
    <scope>NUCLEOTIDE SEQUENCE</scope>
    <source>
        <strain evidence="1">CBS 269.34</strain>
    </source>
</reference>
<dbReference type="Proteomes" id="UP000799750">
    <property type="component" value="Unassembled WGS sequence"/>
</dbReference>
<dbReference type="EMBL" id="MU004193">
    <property type="protein sequence ID" value="KAF2492630.1"/>
    <property type="molecule type" value="Genomic_DNA"/>
</dbReference>
<organism evidence="1 2">
    <name type="scientific">Lophium mytilinum</name>
    <dbReference type="NCBI Taxonomy" id="390894"/>
    <lineage>
        <taxon>Eukaryota</taxon>
        <taxon>Fungi</taxon>
        <taxon>Dikarya</taxon>
        <taxon>Ascomycota</taxon>
        <taxon>Pezizomycotina</taxon>
        <taxon>Dothideomycetes</taxon>
        <taxon>Pleosporomycetidae</taxon>
        <taxon>Mytilinidiales</taxon>
        <taxon>Mytilinidiaceae</taxon>
        <taxon>Lophium</taxon>
    </lineage>
</organism>